<proteinExistence type="predicted"/>
<feature type="region of interest" description="Disordered" evidence="1">
    <location>
        <begin position="67"/>
        <end position="94"/>
    </location>
</feature>
<reference evidence="2 3" key="1">
    <citation type="journal article" date="2018" name="Nat. Ecol. Evol.">
        <title>Pezizomycetes genomes reveal the molecular basis of ectomycorrhizal truffle lifestyle.</title>
        <authorList>
            <person name="Murat C."/>
            <person name="Payen T."/>
            <person name="Noel B."/>
            <person name="Kuo A."/>
            <person name="Morin E."/>
            <person name="Chen J."/>
            <person name="Kohler A."/>
            <person name="Krizsan K."/>
            <person name="Balestrini R."/>
            <person name="Da Silva C."/>
            <person name="Montanini B."/>
            <person name="Hainaut M."/>
            <person name="Levati E."/>
            <person name="Barry K.W."/>
            <person name="Belfiori B."/>
            <person name="Cichocki N."/>
            <person name="Clum A."/>
            <person name="Dockter R.B."/>
            <person name="Fauchery L."/>
            <person name="Guy J."/>
            <person name="Iotti M."/>
            <person name="Le Tacon F."/>
            <person name="Lindquist E.A."/>
            <person name="Lipzen A."/>
            <person name="Malagnac F."/>
            <person name="Mello A."/>
            <person name="Molinier V."/>
            <person name="Miyauchi S."/>
            <person name="Poulain J."/>
            <person name="Riccioni C."/>
            <person name="Rubini A."/>
            <person name="Sitrit Y."/>
            <person name="Splivallo R."/>
            <person name="Traeger S."/>
            <person name="Wang M."/>
            <person name="Zifcakova L."/>
            <person name="Wipf D."/>
            <person name="Zambonelli A."/>
            <person name="Paolocci F."/>
            <person name="Nowrousian M."/>
            <person name="Ottonello S."/>
            <person name="Baldrian P."/>
            <person name="Spatafora J.W."/>
            <person name="Henrissat B."/>
            <person name="Nagy L.G."/>
            <person name="Aury J.M."/>
            <person name="Wincker P."/>
            <person name="Grigoriev I.V."/>
            <person name="Bonfante P."/>
            <person name="Martin F.M."/>
        </authorList>
    </citation>
    <scope>NUCLEOTIDE SEQUENCE [LARGE SCALE GENOMIC DNA]</scope>
    <source>
        <strain evidence="2 3">120613-1</strain>
    </source>
</reference>
<protein>
    <submittedName>
        <fullName evidence="2">Uncharacterized protein</fullName>
    </submittedName>
</protein>
<evidence type="ECO:0000256" key="1">
    <source>
        <dbReference type="SAM" id="MobiDB-lite"/>
    </source>
</evidence>
<organism evidence="2 3">
    <name type="scientific">Choiromyces venosus 120613-1</name>
    <dbReference type="NCBI Taxonomy" id="1336337"/>
    <lineage>
        <taxon>Eukaryota</taxon>
        <taxon>Fungi</taxon>
        <taxon>Dikarya</taxon>
        <taxon>Ascomycota</taxon>
        <taxon>Pezizomycotina</taxon>
        <taxon>Pezizomycetes</taxon>
        <taxon>Pezizales</taxon>
        <taxon>Tuberaceae</taxon>
        <taxon>Choiromyces</taxon>
    </lineage>
</organism>
<dbReference type="AlphaFoldDB" id="A0A3N4J4L4"/>
<keyword evidence="3" id="KW-1185">Reference proteome</keyword>
<accession>A0A3N4J4L4</accession>
<evidence type="ECO:0000313" key="3">
    <source>
        <dbReference type="Proteomes" id="UP000276215"/>
    </source>
</evidence>
<name>A0A3N4J4L4_9PEZI</name>
<dbReference type="Proteomes" id="UP000276215">
    <property type="component" value="Unassembled WGS sequence"/>
</dbReference>
<sequence length="155" mass="17536">MTTLPFLIQTPLLKKIHIPVNDNPPGTRILLTITLPNLYPKIYLSPKHRPRLTTPNTNKNYQTHISHRTTIPTPPQPHPSIKKKKKPHHLPNPHSIPPSIPIPIHSHHHHLVPYPALTSTTLNNTAPKNIYIYFLPQNEPLTTSPPKSPHPPTIS</sequence>
<dbReference type="EMBL" id="ML120461">
    <property type="protein sequence ID" value="RPA93076.1"/>
    <property type="molecule type" value="Genomic_DNA"/>
</dbReference>
<gene>
    <name evidence="2" type="ORF">L873DRAFT_113474</name>
</gene>
<feature type="compositionally biased region" description="Basic residues" evidence="1">
    <location>
        <begin position="80"/>
        <end position="91"/>
    </location>
</feature>
<evidence type="ECO:0000313" key="2">
    <source>
        <dbReference type="EMBL" id="RPA93076.1"/>
    </source>
</evidence>